<organism evidence="1 2">
    <name type="scientific">Microbulbifer agarilyticus</name>
    <dbReference type="NCBI Taxonomy" id="260552"/>
    <lineage>
        <taxon>Bacteria</taxon>
        <taxon>Pseudomonadati</taxon>
        <taxon>Pseudomonadota</taxon>
        <taxon>Gammaproteobacteria</taxon>
        <taxon>Cellvibrionales</taxon>
        <taxon>Microbulbiferaceae</taxon>
        <taxon>Microbulbifer</taxon>
    </lineage>
</organism>
<dbReference type="AlphaFoldDB" id="A0A1Q2M2Q0"/>
<dbReference type="EMBL" id="CP019650">
    <property type="protein sequence ID" value="AQQ66981.1"/>
    <property type="molecule type" value="Genomic_DNA"/>
</dbReference>
<sequence length="80" mass="9328">MRLSIDFPFLFYRYKGLVRNFLFTLYRQMIALSFDSFDSAVILTIDNTHSGKKKLPLGKENIWVIAVFLISLTVIYDSSK</sequence>
<proteinExistence type="predicted"/>
<reference evidence="1" key="1">
    <citation type="submission" date="2017-02" db="EMBL/GenBank/DDBJ databases">
        <title>Genome of Microbulbifer agarilyticus GP101.</title>
        <authorList>
            <person name="Jung J."/>
            <person name="Bae S.S."/>
            <person name="Baek K."/>
        </authorList>
    </citation>
    <scope>NUCLEOTIDE SEQUENCE [LARGE SCALE GENOMIC DNA]</scope>
    <source>
        <strain evidence="1">GP101</strain>
    </source>
</reference>
<gene>
    <name evidence="1" type="ORF">Mag101_04490</name>
</gene>
<name>A0A1Q2M2Q0_9GAMM</name>
<evidence type="ECO:0000313" key="1">
    <source>
        <dbReference type="EMBL" id="AQQ66981.1"/>
    </source>
</evidence>
<dbReference type="KEGG" id="maga:Mag101_04490"/>
<dbReference type="Proteomes" id="UP000188219">
    <property type="component" value="Chromosome"/>
</dbReference>
<keyword evidence="2" id="KW-1185">Reference proteome</keyword>
<evidence type="ECO:0000313" key="2">
    <source>
        <dbReference type="Proteomes" id="UP000188219"/>
    </source>
</evidence>
<accession>A0A1Q2M2Q0</accession>
<protein>
    <submittedName>
        <fullName evidence="1">Uncharacterized protein</fullName>
    </submittedName>
</protein>